<evidence type="ECO:0000313" key="4">
    <source>
        <dbReference type="Proteomes" id="UP001258994"/>
    </source>
</evidence>
<feature type="transmembrane region" description="Helical" evidence="1">
    <location>
        <begin position="192"/>
        <end position="210"/>
    </location>
</feature>
<name>A0ABY9TRF3_9GAMM</name>
<keyword evidence="1" id="KW-1133">Transmembrane helix</keyword>
<evidence type="ECO:0000313" key="3">
    <source>
        <dbReference type="EMBL" id="WNC71387.1"/>
    </source>
</evidence>
<dbReference type="Proteomes" id="UP001258994">
    <property type="component" value="Chromosome"/>
</dbReference>
<dbReference type="InterPro" id="IPR037185">
    <property type="entry name" value="EmrE-like"/>
</dbReference>
<sequence>MPTAENSNAKGFSLALTTAIMWGLLPLALTSVLQLMDSYTITWYRFFFAAIIVSFMLFSKKKIPMSIFKDKSLFKRLFFASIFLSLNYILYLSALYFVPAETAGMLIQMAPFMMLVGSIIFLKESFSKGQMVGSIVLISGLLLFFNQQFTNAGSISNDDFLMGFIIMLGASITWATYAILQKKMLNHFSSNQIMWFIYLFASLFFLPVATPADVGSLNLIAFLLLFFCCANTLIAYGTFAESLEYWPASKVSAILAITPLLTVLFATIAEHFWPSMFQAQSLNGLAYVGACVVVVGSMLTALGNKILTKENFRALKRVLRLY</sequence>
<keyword evidence="4" id="KW-1185">Reference proteome</keyword>
<evidence type="ECO:0000256" key="1">
    <source>
        <dbReference type="SAM" id="Phobius"/>
    </source>
</evidence>
<gene>
    <name evidence="3" type="ORF">RGQ13_14815</name>
</gene>
<reference evidence="4" key="1">
    <citation type="submission" date="2023-09" db="EMBL/GenBank/DDBJ databases">
        <authorList>
            <person name="Li S."/>
            <person name="Li X."/>
            <person name="Zhang C."/>
            <person name="Zhao Z."/>
        </authorList>
    </citation>
    <scope>NUCLEOTIDE SEQUENCE [LARGE SCALE GENOMIC DNA]</scope>
    <source>
        <strain evidence="4">SQ149</strain>
    </source>
</reference>
<accession>A0ABY9TRF3</accession>
<feature type="transmembrane region" description="Helical" evidence="1">
    <location>
        <begin position="41"/>
        <end position="58"/>
    </location>
</feature>
<protein>
    <submittedName>
        <fullName evidence="3">DMT family transporter</fullName>
    </submittedName>
</protein>
<feature type="transmembrane region" description="Helical" evidence="1">
    <location>
        <begin position="161"/>
        <end position="180"/>
    </location>
</feature>
<feature type="transmembrane region" description="Helical" evidence="1">
    <location>
        <begin position="12"/>
        <end position="35"/>
    </location>
</feature>
<dbReference type="EMBL" id="CP134145">
    <property type="protein sequence ID" value="WNC71387.1"/>
    <property type="molecule type" value="Genomic_DNA"/>
</dbReference>
<feature type="domain" description="EamA" evidence="2">
    <location>
        <begin position="162"/>
        <end position="294"/>
    </location>
</feature>
<dbReference type="InterPro" id="IPR000620">
    <property type="entry name" value="EamA_dom"/>
</dbReference>
<feature type="transmembrane region" description="Helical" evidence="1">
    <location>
        <begin position="103"/>
        <end position="122"/>
    </location>
</feature>
<evidence type="ECO:0000259" key="2">
    <source>
        <dbReference type="Pfam" id="PF00892"/>
    </source>
</evidence>
<keyword evidence="1" id="KW-0812">Transmembrane</keyword>
<feature type="transmembrane region" description="Helical" evidence="1">
    <location>
        <begin position="216"/>
        <end position="239"/>
    </location>
</feature>
<dbReference type="PANTHER" id="PTHR22911:SF134">
    <property type="entry name" value="DMT FAMILY TRANSPORTER"/>
    <property type="match status" value="1"/>
</dbReference>
<organism evidence="3 4">
    <name type="scientific">Thalassotalea psychrophila</name>
    <dbReference type="NCBI Taxonomy" id="3065647"/>
    <lineage>
        <taxon>Bacteria</taxon>
        <taxon>Pseudomonadati</taxon>
        <taxon>Pseudomonadota</taxon>
        <taxon>Gammaproteobacteria</taxon>
        <taxon>Alteromonadales</taxon>
        <taxon>Colwelliaceae</taxon>
        <taxon>Thalassotalea</taxon>
    </lineage>
</organism>
<keyword evidence="1" id="KW-0472">Membrane</keyword>
<dbReference type="Pfam" id="PF00892">
    <property type="entry name" value="EamA"/>
    <property type="match status" value="2"/>
</dbReference>
<proteinExistence type="predicted"/>
<dbReference type="RefSeq" id="WP_348390521.1">
    <property type="nucleotide sequence ID" value="NZ_CP134145.1"/>
</dbReference>
<feature type="transmembrane region" description="Helical" evidence="1">
    <location>
        <begin position="285"/>
        <end position="307"/>
    </location>
</feature>
<feature type="transmembrane region" description="Helical" evidence="1">
    <location>
        <begin position="251"/>
        <end position="273"/>
    </location>
</feature>
<dbReference type="PANTHER" id="PTHR22911">
    <property type="entry name" value="ACYL-MALONYL CONDENSING ENZYME-RELATED"/>
    <property type="match status" value="1"/>
</dbReference>
<dbReference type="SUPFAM" id="SSF103481">
    <property type="entry name" value="Multidrug resistance efflux transporter EmrE"/>
    <property type="match status" value="2"/>
</dbReference>
<feature type="transmembrane region" description="Helical" evidence="1">
    <location>
        <begin position="131"/>
        <end position="149"/>
    </location>
</feature>
<feature type="domain" description="EamA" evidence="2">
    <location>
        <begin position="10"/>
        <end position="145"/>
    </location>
</feature>
<feature type="transmembrane region" description="Helical" evidence="1">
    <location>
        <begin position="78"/>
        <end position="97"/>
    </location>
</feature>